<feature type="domain" description="Nicastrin small lobe" evidence="11">
    <location>
        <begin position="45"/>
        <end position="215"/>
    </location>
</feature>
<protein>
    <recommendedName>
        <fullName evidence="3">Nicastrin</fullName>
    </recommendedName>
</protein>
<dbReference type="PANTHER" id="PTHR21092">
    <property type="entry name" value="NICASTRIN"/>
    <property type="match status" value="1"/>
</dbReference>
<keyword evidence="7" id="KW-1133">Transmembrane helix</keyword>
<proteinExistence type="inferred from homology"/>
<keyword evidence="13" id="KW-1185">Reference proteome</keyword>
<comment type="similarity">
    <text evidence="2">Belongs to the nicastrin family.</text>
</comment>
<reference evidence="12" key="1">
    <citation type="submission" date="2022-01" db="EMBL/GenBank/DDBJ databases">
        <title>Genome Sequence Resource for Two Populations of Ditylenchus destructor, the Migratory Endoparasitic Phytonematode.</title>
        <authorList>
            <person name="Zhang H."/>
            <person name="Lin R."/>
            <person name="Xie B."/>
        </authorList>
    </citation>
    <scope>NUCLEOTIDE SEQUENCE</scope>
    <source>
        <strain evidence="12">BazhouSP</strain>
    </source>
</reference>
<dbReference type="GO" id="GO:0005886">
    <property type="term" value="C:plasma membrane"/>
    <property type="evidence" value="ECO:0007669"/>
    <property type="project" value="TreeGrafter"/>
</dbReference>
<feature type="signal peptide" evidence="10">
    <location>
        <begin position="1"/>
        <end position="24"/>
    </location>
</feature>
<dbReference type="PANTHER" id="PTHR21092:SF0">
    <property type="entry name" value="NICASTRIN"/>
    <property type="match status" value="1"/>
</dbReference>
<evidence type="ECO:0000313" key="13">
    <source>
        <dbReference type="Proteomes" id="UP001201812"/>
    </source>
</evidence>
<gene>
    <name evidence="12" type="ORF">DdX_01195</name>
</gene>
<dbReference type="GO" id="GO:0016485">
    <property type="term" value="P:protein processing"/>
    <property type="evidence" value="ECO:0007669"/>
    <property type="project" value="InterPro"/>
</dbReference>
<evidence type="ECO:0000256" key="10">
    <source>
        <dbReference type="SAM" id="SignalP"/>
    </source>
</evidence>
<comment type="caution">
    <text evidence="12">The sequence shown here is derived from an EMBL/GenBank/DDBJ whole genome shotgun (WGS) entry which is preliminary data.</text>
</comment>
<evidence type="ECO:0000313" key="12">
    <source>
        <dbReference type="EMBL" id="KAI1728981.1"/>
    </source>
</evidence>
<evidence type="ECO:0000256" key="9">
    <source>
        <dbReference type="ARBA" id="ARBA00023180"/>
    </source>
</evidence>
<dbReference type="Proteomes" id="UP001201812">
    <property type="component" value="Unassembled WGS sequence"/>
</dbReference>
<keyword evidence="6" id="KW-0914">Notch signaling pathway</keyword>
<dbReference type="Gene3D" id="3.40.630.10">
    <property type="entry name" value="Zn peptidases"/>
    <property type="match status" value="1"/>
</dbReference>
<keyword evidence="9" id="KW-0325">Glycoprotein</keyword>
<evidence type="ECO:0000256" key="6">
    <source>
        <dbReference type="ARBA" id="ARBA00022976"/>
    </source>
</evidence>
<feature type="chain" id="PRO_5041924697" description="Nicastrin" evidence="10">
    <location>
        <begin position="25"/>
        <end position="698"/>
    </location>
</feature>
<dbReference type="Pfam" id="PF05450">
    <property type="entry name" value="Nicastrin"/>
    <property type="match status" value="1"/>
</dbReference>
<evidence type="ECO:0000256" key="4">
    <source>
        <dbReference type="ARBA" id="ARBA00022692"/>
    </source>
</evidence>
<accession>A0AAD4NGD6</accession>
<keyword evidence="4" id="KW-0812">Transmembrane</keyword>
<dbReference type="InterPro" id="IPR041084">
    <property type="entry name" value="Ncstrn_small"/>
</dbReference>
<dbReference type="EMBL" id="JAKKPZ010000001">
    <property type="protein sequence ID" value="KAI1728981.1"/>
    <property type="molecule type" value="Genomic_DNA"/>
</dbReference>
<dbReference type="GO" id="GO:0007219">
    <property type="term" value="P:Notch signaling pathway"/>
    <property type="evidence" value="ECO:0007669"/>
    <property type="project" value="UniProtKB-KW"/>
</dbReference>
<evidence type="ECO:0000256" key="8">
    <source>
        <dbReference type="ARBA" id="ARBA00023136"/>
    </source>
</evidence>
<dbReference type="GO" id="GO:0007220">
    <property type="term" value="P:Notch receptor processing"/>
    <property type="evidence" value="ECO:0007669"/>
    <property type="project" value="TreeGrafter"/>
</dbReference>
<evidence type="ECO:0000256" key="5">
    <source>
        <dbReference type="ARBA" id="ARBA00022729"/>
    </source>
</evidence>
<evidence type="ECO:0000256" key="1">
    <source>
        <dbReference type="ARBA" id="ARBA00004479"/>
    </source>
</evidence>
<name>A0AAD4NGD6_9BILA</name>
<keyword evidence="5 10" id="KW-0732">Signal</keyword>
<dbReference type="InterPro" id="IPR008710">
    <property type="entry name" value="Nicastrin"/>
</dbReference>
<evidence type="ECO:0000259" key="11">
    <source>
        <dbReference type="Pfam" id="PF18266"/>
    </source>
</evidence>
<sequence>MAYGFSIQWLMCFILILIQLPINACFGVIDDQINIKLSSDGVGHHCFRMLNGTTTIGCQSDRSGNSGAVMVINQKSDIVDALTSLSFGVPGIIAVVGVKYMTRELVNDLRTSNGVLGILLYSNETEATVSQFSEDAACPNEQFSFYRGKNASCHEWNQMGAIHPSGLKFLNFDKPIYYMSNHTETDILINRCYTPFNKKKSSYHCMARMTQFMHADGNADICMRRYQLGPHLCDELHDRNVFAMLPALSRENRTADVFVIASRMDSFSSFTSSRGGDLSVLTSIVSLLAVAEAVGQNLALFLHESTMRNRQLLLSFFHGESLGYVGSSRMVWEMGRHEFPNPPKNFTQPRSNVKQLSIDDISLYWEIQQLDKSNGFFMQTDFGAYSKHRNMLDDIVKLAKQMAQSRGYSIEFAPNSPAGAPPSSYHSFLKASPTIPGVVLSSFGFLSYKSGHINSIFDTDVENDKADRQSYVGHITAAANVTLSTVLDYVLEGSPQRIRNNFAINQSYVEELMSCFFDYAHWECPLFETLLNSTYPGPEFSQARNLYIGTTDDSLIRMLVQALLIKSLGEKEPTSNVSNKSQCNDLNKNQDVFNYVWQNDPLEARAVCYQTSVYQTTAKSPAFDIQDYDFKSGQFSSWVESQWELSNILELYLADRWTEVRAVITAMTVIAFSIPLKFILKEAWFMDTGEPPAAPQQL</sequence>
<dbReference type="AlphaFoldDB" id="A0AAD4NGD6"/>
<dbReference type="Pfam" id="PF18266">
    <property type="entry name" value="Ncstrn_small"/>
    <property type="match status" value="1"/>
</dbReference>
<comment type="subcellular location">
    <subcellularLocation>
        <location evidence="1">Membrane</location>
        <topology evidence="1">Single-pass type I membrane protein</topology>
    </subcellularLocation>
</comment>
<evidence type="ECO:0000256" key="2">
    <source>
        <dbReference type="ARBA" id="ARBA00007717"/>
    </source>
</evidence>
<evidence type="ECO:0000256" key="3">
    <source>
        <dbReference type="ARBA" id="ARBA00015303"/>
    </source>
</evidence>
<organism evidence="12 13">
    <name type="scientific">Ditylenchus destructor</name>
    <dbReference type="NCBI Taxonomy" id="166010"/>
    <lineage>
        <taxon>Eukaryota</taxon>
        <taxon>Metazoa</taxon>
        <taxon>Ecdysozoa</taxon>
        <taxon>Nematoda</taxon>
        <taxon>Chromadorea</taxon>
        <taxon>Rhabditida</taxon>
        <taxon>Tylenchina</taxon>
        <taxon>Tylenchomorpha</taxon>
        <taxon>Sphaerularioidea</taxon>
        <taxon>Anguinidae</taxon>
        <taxon>Anguininae</taxon>
        <taxon>Ditylenchus</taxon>
    </lineage>
</organism>
<evidence type="ECO:0000256" key="7">
    <source>
        <dbReference type="ARBA" id="ARBA00022989"/>
    </source>
</evidence>
<keyword evidence="8" id="KW-0472">Membrane</keyword>